<protein>
    <submittedName>
        <fullName evidence="1">DUF3379 domain-containing protein</fullName>
    </submittedName>
</protein>
<dbReference type="Proteomes" id="UP000570493">
    <property type="component" value="Unassembled WGS sequence"/>
</dbReference>
<evidence type="ECO:0000313" key="2">
    <source>
        <dbReference type="Proteomes" id="UP000570493"/>
    </source>
</evidence>
<organism evidence="1 2">
    <name type="scientific">Pseudoalteromonas arctica</name>
    <dbReference type="NCBI Taxonomy" id="394751"/>
    <lineage>
        <taxon>Bacteria</taxon>
        <taxon>Pseudomonadati</taxon>
        <taxon>Pseudomonadota</taxon>
        <taxon>Gammaproteobacteria</taxon>
        <taxon>Alteromonadales</taxon>
        <taxon>Pseudoalteromonadaceae</taxon>
        <taxon>Pseudoalteromonas</taxon>
    </lineage>
</organism>
<keyword evidence="2" id="KW-1185">Reference proteome</keyword>
<proteinExistence type="predicted"/>
<dbReference type="AlphaFoldDB" id="A0A7Y0DSI6"/>
<dbReference type="Pfam" id="PF11859">
    <property type="entry name" value="DUF3379"/>
    <property type="match status" value="1"/>
</dbReference>
<sequence>MDDLEFRRRISAQPNSTDKELVEFAEQHSERQEFMHDMQAFELDLANALDVPVPAGLAERILANTAAHTQNELVTTEQVNQASADTSTQTSPQQTDNVVEASTRFKHARLPLAMAASVLVAVGAFLFSSEQNVAYAASEHALAHIYYEINSLQKTEAISLAAVNEKLAVLGGHLDELPGKVTYVMFCDFKGQEGLHLVFESDYGPMTVFIVPSKQQSFGIGGDDFQDDRFEGHINRGADADTILVANLGAPLENYNDRINGAIHWLN</sequence>
<reference evidence="1" key="1">
    <citation type="submission" date="2020-04" db="EMBL/GenBank/DDBJ databases">
        <title>Genome Sequencing for Pseudoaltermonas arctica.</title>
        <authorList>
            <person name="Elkins N.S."/>
        </authorList>
    </citation>
    <scope>NUCLEOTIDE SEQUENCE [LARGE SCALE GENOMIC DNA]</scope>
    <source>
        <strain evidence="1">NEC-BIFX-2020_0012</strain>
    </source>
</reference>
<accession>A0A7Y0DSI6</accession>
<evidence type="ECO:0000313" key="1">
    <source>
        <dbReference type="EMBL" id="NMM40813.1"/>
    </source>
</evidence>
<gene>
    <name evidence="1" type="ORF">HHO47_08245</name>
</gene>
<dbReference type="RefSeq" id="WP_169019862.1">
    <property type="nucleotide sequence ID" value="NZ_JABBMT010000009.1"/>
</dbReference>
<dbReference type="InterPro" id="IPR021806">
    <property type="entry name" value="DUF3379"/>
</dbReference>
<dbReference type="EMBL" id="JABBMT010000009">
    <property type="protein sequence ID" value="NMM40813.1"/>
    <property type="molecule type" value="Genomic_DNA"/>
</dbReference>
<comment type="caution">
    <text evidence="1">The sequence shown here is derived from an EMBL/GenBank/DDBJ whole genome shotgun (WGS) entry which is preliminary data.</text>
</comment>
<name>A0A7Y0DSI6_9GAMM</name>